<dbReference type="KEGG" id="fop:FNB79_11925"/>
<dbReference type="OrthoDB" id="9865246at2"/>
<feature type="transmembrane region" description="Helical" evidence="1">
    <location>
        <begin position="29"/>
        <end position="48"/>
    </location>
</feature>
<keyword evidence="1" id="KW-0812">Transmembrane</keyword>
<protein>
    <submittedName>
        <fullName evidence="2">Uncharacterized protein</fullName>
    </submittedName>
</protein>
<proteinExistence type="predicted"/>
<dbReference type="EMBL" id="CP041637">
    <property type="protein sequence ID" value="QDO94636.1"/>
    <property type="molecule type" value="Genomic_DNA"/>
</dbReference>
<keyword evidence="1" id="KW-0472">Membrane</keyword>
<evidence type="ECO:0000313" key="3">
    <source>
        <dbReference type="Proteomes" id="UP000319209"/>
    </source>
</evidence>
<keyword evidence="1" id="KW-1133">Transmembrane helix</keyword>
<evidence type="ECO:0000313" key="2">
    <source>
        <dbReference type="EMBL" id="QDO94636.1"/>
    </source>
</evidence>
<dbReference type="AlphaFoldDB" id="A0A516GSY9"/>
<dbReference type="RefSeq" id="WP_143381518.1">
    <property type="nucleotide sequence ID" value="NZ_CP041637.1"/>
</dbReference>
<evidence type="ECO:0000256" key="1">
    <source>
        <dbReference type="SAM" id="Phobius"/>
    </source>
</evidence>
<accession>A0A516GSY9</accession>
<organism evidence="2 3">
    <name type="scientific">Formosa sediminum</name>
    <dbReference type="NCBI Taxonomy" id="2594004"/>
    <lineage>
        <taxon>Bacteria</taxon>
        <taxon>Pseudomonadati</taxon>
        <taxon>Bacteroidota</taxon>
        <taxon>Flavobacteriia</taxon>
        <taxon>Flavobacteriales</taxon>
        <taxon>Flavobacteriaceae</taxon>
        <taxon>Formosa</taxon>
    </lineage>
</organism>
<name>A0A516GSY9_9FLAO</name>
<sequence>MNEYILNESTQLASENIENSFIYNIIKDFVFPFILALIGALAAWFVLIKQLVNDKKKEKKTNKEDLENRLAYFSILIDNAIENSKGQNENIKTLISDIEHSGVNFVPLMKYPTYDLKIMAEKIDKENYLLSYLKFYSQKDKIKTLNEFKKILDSCGIINDVFTQINKDLESKQIFESNQKENYFKKLNHWADLFGTSLVHLKENNNPLFYKLFEINTKSEQIKNLNSNKIFEAQFQNLLIPTLEILDKAHSEHIEFDENTGNLWTTTSSVINIYKNLERASHGIKNMLIQQNKFITIQINSLEKASEKLRKEFLH</sequence>
<reference evidence="2 3" key="1">
    <citation type="submission" date="2019-07" db="EMBL/GenBank/DDBJ databases">
        <title>Genome sequencing for Formosa sp. PS13.</title>
        <authorList>
            <person name="Park S.-J."/>
        </authorList>
    </citation>
    <scope>NUCLEOTIDE SEQUENCE [LARGE SCALE GENOMIC DNA]</scope>
    <source>
        <strain evidence="2 3">PS13</strain>
    </source>
</reference>
<dbReference type="Proteomes" id="UP000319209">
    <property type="component" value="Chromosome"/>
</dbReference>
<keyword evidence="3" id="KW-1185">Reference proteome</keyword>
<gene>
    <name evidence="2" type="ORF">FNB79_11925</name>
</gene>